<gene>
    <name evidence="2" type="ORF">SAMN05421749_103277</name>
</gene>
<dbReference type="EMBL" id="FMYK01000003">
    <property type="protein sequence ID" value="SDC15134.1"/>
    <property type="molecule type" value="Genomic_DNA"/>
</dbReference>
<name>A0A1G6J8G0_9GAMM</name>
<proteinExistence type="predicted"/>
<reference evidence="3" key="1">
    <citation type="submission" date="2016-09" db="EMBL/GenBank/DDBJ databases">
        <authorList>
            <person name="Varghese N."/>
            <person name="Submissions S."/>
        </authorList>
    </citation>
    <scope>NUCLEOTIDE SEQUENCE [LARGE SCALE GENOMIC DNA]</scope>
    <source>
        <strain evidence="3">ANC 3699</strain>
    </source>
</reference>
<dbReference type="OrthoDB" id="6704338at2"/>
<dbReference type="InterPro" id="IPR055591">
    <property type="entry name" value="DUF7167"/>
</dbReference>
<keyword evidence="3" id="KW-1185">Reference proteome</keyword>
<dbReference type="Pfam" id="PF23768">
    <property type="entry name" value="DUF7167"/>
    <property type="match status" value="1"/>
</dbReference>
<dbReference type="Proteomes" id="UP000242317">
    <property type="component" value="Unassembled WGS sequence"/>
</dbReference>
<dbReference type="RefSeq" id="WP_092618137.1">
    <property type="nucleotide sequence ID" value="NZ_FMYK01000003.1"/>
</dbReference>
<accession>A0A1G6J8G0</accession>
<organism evidence="2 3">
    <name type="scientific">Acinetobacter marinus</name>
    <dbReference type="NCBI Taxonomy" id="281375"/>
    <lineage>
        <taxon>Bacteria</taxon>
        <taxon>Pseudomonadati</taxon>
        <taxon>Pseudomonadota</taxon>
        <taxon>Gammaproteobacteria</taxon>
        <taxon>Moraxellales</taxon>
        <taxon>Moraxellaceae</taxon>
        <taxon>Acinetobacter</taxon>
    </lineage>
</organism>
<evidence type="ECO:0000259" key="1">
    <source>
        <dbReference type="Pfam" id="PF23768"/>
    </source>
</evidence>
<sequence length="74" mass="8746">MSKFNSIKIKLYLGIGFPGAVHEEDVFLHEYISESEWNKLNATEKEEFLHEEIFREWVSGYLDQSVSIYDEEAE</sequence>
<evidence type="ECO:0000313" key="2">
    <source>
        <dbReference type="EMBL" id="SDC15134.1"/>
    </source>
</evidence>
<feature type="domain" description="DUF7167" evidence="1">
    <location>
        <begin position="7"/>
        <end position="67"/>
    </location>
</feature>
<evidence type="ECO:0000313" key="3">
    <source>
        <dbReference type="Proteomes" id="UP000242317"/>
    </source>
</evidence>
<protein>
    <recommendedName>
        <fullName evidence="1">DUF7167 domain-containing protein</fullName>
    </recommendedName>
</protein>
<dbReference type="AlphaFoldDB" id="A0A1G6J8G0"/>